<proteinExistence type="predicted"/>
<sequence length="266" mass="30858">MKKHVPIIAFLLFACNLSHAQILHTENFSVILDTAKNFKGNILPSFKYQNLREDLIKFENTADFSLRFGQNALTMANRFELSKFGEETFQSGGYVYLEYRAISKASPFALEPYGQVHWNEVRGLDRKYAGGLNFRWRIVSNETTGFFAGIGPFYEFERWDFRGVRANVELPNDRSPIERELWRLGSYISFKQEVAEKVILDFSVYYQNSYDQLFTDPRLGSSARITYMLTKFLGLTLLYQNIYDPAPLVPIPELFHDLTFSVNISL</sequence>
<protein>
    <recommendedName>
        <fullName evidence="4">Salt-induced outer membrane protein</fullName>
    </recommendedName>
</protein>
<evidence type="ECO:0008006" key="4">
    <source>
        <dbReference type="Google" id="ProtNLM"/>
    </source>
</evidence>
<evidence type="ECO:0000313" key="3">
    <source>
        <dbReference type="Proteomes" id="UP000004478"/>
    </source>
</evidence>
<dbReference type="Proteomes" id="UP000004478">
    <property type="component" value="Unassembled WGS sequence"/>
</dbReference>
<dbReference type="AlphaFoldDB" id="K1L5B9"/>
<keyword evidence="1" id="KW-0732">Signal</keyword>
<dbReference type="PROSITE" id="PS51257">
    <property type="entry name" value="PROKAR_LIPOPROTEIN"/>
    <property type="match status" value="1"/>
</dbReference>
<dbReference type="EMBL" id="AMGM01000015">
    <property type="protein sequence ID" value="EKB49981.1"/>
    <property type="molecule type" value="Genomic_DNA"/>
</dbReference>
<evidence type="ECO:0000256" key="1">
    <source>
        <dbReference type="SAM" id="SignalP"/>
    </source>
</evidence>
<evidence type="ECO:0000313" key="2">
    <source>
        <dbReference type="EMBL" id="EKB49981.1"/>
    </source>
</evidence>
<reference evidence="2 3" key="1">
    <citation type="journal article" date="2012" name="J. Bacteriol.">
        <title>Draft Genome Sequence of Cecembia lonarensis Strain LW9T, Isolated from Lonar Lake, a Haloalkaline Lake in India.</title>
        <authorList>
            <person name="Shivaji S."/>
            <person name="Ara S."/>
            <person name="Singh A."/>
            <person name="Pinnaka A.K."/>
        </authorList>
    </citation>
    <scope>NUCLEOTIDE SEQUENCE [LARGE SCALE GENOMIC DNA]</scope>
    <source>
        <strain evidence="2 3">LW9</strain>
    </source>
</reference>
<feature type="chain" id="PRO_5003847265" description="Salt-induced outer membrane protein" evidence="1">
    <location>
        <begin position="21"/>
        <end position="266"/>
    </location>
</feature>
<name>K1L5B9_CECL9</name>
<comment type="caution">
    <text evidence="2">The sequence shown here is derived from an EMBL/GenBank/DDBJ whole genome shotgun (WGS) entry which is preliminary data.</text>
</comment>
<accession>K1L5B9</accession>
<dbReference type="RefSeq" id="WP_009184442.1">
    <property type="nucleotide sequence ID" value="NZ_AMGM01000015.1"/>
</dbReference>
<gene>
    <name evidence="2" type="ORF">B879_01406</name>
</gene>
<feature type="signal peptide" evidence="1">
    <location>
        <begin position="1"/>
        <end position="20"/>
    </location>
</feature>
<keyword evidence="3" id="KW-1185">Reference proteome</keyword>
<dbReference type="OrthoDB" id="6118633at2"/>
<organism evidence="2 3">
    <name type="scientific">Cecembia lonarensis (strain CCUG 58316 / KCTC 22772 / LW9)</name>
    <dbReference type="NCBI Taxonomy" id="1225176"/>
    <lineage>
        <taxon>Bacteria</taxon>
        <taxon>Pseudomonadati</taxon>
        <taxon>Bacteroidota</taxon>
        <taxon>Cytophagia</taxon>
        <taxon>Cytophagales</taxon>
        <taxon>Cyclobacteriaceae</taxon>
        <taxon>Cecembia</taxon>
    </lineage>
</organism>